<name>A0A8J5VZ31_ZIZPA</name>
<dbReference type="AlphaFoldDB" id="A0A8J5VZ31"/>
<reference evidence="1" key="1">
    <citation type="journal article" date="2021" name="bioRxiv">
        <title>Whole Genome Assembly and Annotation of Northern Wild Rice, Zizania palustris L., Supports a Whole Genome Duplication in the Zizania Genus.</title>
        <authorList>
            <person name="Haas M."/>
            <person name="Kono T."/>
            <person name="Macchietto M."/>
            <person name="Millas R."/>
            <person name="McGilp L."/>
            <person name="Shao M."/>
            <person name="Duquette J."/>
            <person name="Hirsch C.N."/>
            <person name="Kimball J."/>
        </authorList>
    </citation>
    <scope>NUCLEOTIDE SEQUENCE</scope>
    <source>
        <tissue evidence="1">Fresh leaf tissue</tissue>
    </source>
</reference>
<protein>
    <submittedName>
        <fullName evidence="1">Uncharacterized protein</fullName>
    </submittedName>
</protein>
<sequence>MLSVVARPAFSAPRNGVLTHGVDEQDEQDLLPCSSILPCSGRFGLLARTTGKQDQSRRERGRPLLGFTQVSDGWSSQESSGVSCCPNEATTPSNPTFSTVDGVASKDLHVDPNSSLSVCIFLPTPPPHPQPLPHAVSFLRVVASIWRKAAPSSSSSTTEASCMGAVAPLPTMPSAGGWTSYAMLSLSLWATGSRLKAANLLCLCDAIVRGAGE</sequence>
<keyword evidence="2" id="KW-1185">Reference proteome</keyword>
<evidence type="ECO:0000313" key="2">
    <source>
        <dbReference type="Proteomes" id="UP000729402"/>
    </source>
</evidence>
<reference evidence="1" key="2">
    <citation type="submission" date="2021-02" db="EMBL/GenBank/DDBJ databases">
        <authorList>
            <person name="Kimball J.A."/>
            <person name="Haas M.W."/>
            <person name="Macchietto M."/>
            <person name="Kono T."/>
            <person name="Duquette J."/>
            <person name="Shao M."/>
        </authorList>
    </citation>
    <scope>NUCLEOTIDE SEQUENCE</scope>
    <source>
        <tissue evidence="1">Fresh leaf tissue</tissue>
    </source>
</reference>
<proteinExistence type="predicted"/>
<evidence type="ECO:0000313" key="1">
    <source>
        <dbReference type="EMBL" id="KAG8065494.1"/>
    </source>
</evidence>
<organism evidence="1 2">
    <name type="scientific">Zizania palustris</name>
    <name type="common">Northern wild rice</name>
    <dbReference type="NCBI Taxonomy" id="103762"/>
    <lineage>
        <taxon>Eukaryota</taxon>
        <taxon>Viridiplantae</taxon>
        <taxon>Streptophyta</taxon>
        <taxon>Embryophyta</taxon>
        <taxon>Tracheophyta</taxon>
        <taxon>Spermatophyta</taxon>
        <taxon>Magnoliopsida</taxon>
        <taxon>Liliopsida</taxon>
        <taxon>Poales</taxon>
        <taxon>Poaceae</taxon>
        <taxon>BOP clade</taxon>
        <taxon>Oryzoideae</taxon>
        <taxon>Oryzeae</taxon>
        <taxon>Zizaniinae</taxon>
        <taxon>Zizania</taxon>
    </lineage>
</organism>
<dbReference type="OrthoDB" id="1708434at2759"/>
<comment type="caution">
    <text evidence="1">The sequence shown here is derived from an EMBL/GenBank/DDBJ whole genome shotgun (WGS) entry which is preliminary data.</text>
</comment>
<dbReference type="Proteomes" id="UP000729402">
    <property type="component" value="Unassembled WGS sequence"/>
</dbReference>
<dbReference type="EMBL" id="JAAALK010000285">
    <property type="protein sequence ID" value="KAG8065494.1"/>
    <property type="molecule type" value="Genomic_DNA"/>
</dbReference>
<accession>A0A8J5VZ31</accession>
<gene>
    <name evidence="1" type="ORF">GUJ93_ZPchr0004g40090</name>
</gene>